<dbReference type="Proteomes" id="UP000007431">
    <property type="component" value="Unassembled WGS sequence"/>
</dbReference>
<feature type="compositionally biased region" description="Basic and acidic residues" evidence="1">
    <location>
        <begin position="772"/>
        <end position="792"/>
    </location>
</feature>
<organism evidence="4">
    <name type="scientific">Schizophyllum commune (strain H4-8 / FGSC 9210)</name>
    <name type="common">Split gill fungus</name>
    <dbReference type="NCBI Taxonomy" id="578458"/>
    <lineage>
        <taxon>Eukaryota</taxon>
        <taxon>Fungi</taxon>
        <taxon>Dikarya</taxon>
        <taxon>Basidiomycota</taxon>
        <taxon>Agaricomycotina</taxon>
        <taxon>Agaricomycetes</taxon>
        <taxon>Agaricomycetidae</taxon>
        <taxon>Agaricales</taxon>
        <taxon>Schizophyllaceae</taxon>
        <taxon>Schizophyllum</taxon>
    </lineage>
</organism>
<dbReference type="OrthoDB" id="5584477at2759"/>
<dbReference type="HOGENOM" id="CLU_343928_0_0_1"/>
<feature type="compositionally biased region" description="Low complexity" evidence="1">
    <location>
        <begin position="740"/>
        <end position="759"/>
    </location>
</feature>
<proteinExistence type="predicted"/>
<feature type="region of interest" description="Disordered" evidence="1">
    <location>
        <begin position="209"/>
        <end position="238"/>
    </location>
</feature>
<dbReference type="InParanoid" id="D8QHK4"/>
<dbReference type="VEuPathDB" id="FungiDB:SCHCODRAFT_02672365"/>
<gene>
    <name evidence="3" type="ORF">SCHCODRAFT_258582</name>
</gene>
<dbReference type="SUPFAM" id="SSF56112">
    <property type="entry name" value="Protein kinase-like (PK-like)"/>
    <property type="match status" value="1"/>
</dbReference>
<keyword evidence="4" id="KW-1185">Reference proteome</keyword>
<feature type="domain" description="Fungal-type protein kinase" evidence="2">
    <location>
        <begin position="271"/>
        <end position="583"/>
    </location>
</feature>
<evidence type="ECO:0000313" key="3">
    <source>
        <dbReference type="EMBL" id="EFI92948.1"/>
    </source>
</evidence>
<evidence type="ECO:0000256" key="1">
    <source>
        <dbReference type="SAM" id="MobiDB-lite"/>
    </source>
</evidence>
<dbReference type="KEGG" id="scm:SCHCO_02672365"/>
<feature type="region of interest" description="Disordered" evidence="1">
    <location>
        <begin position="676"/>
        <end position="823"/>
    </location>
</feature>
<dbReference type="RefSeq" id="XP_003027851.1">
    <property type="nucleotide sequence ID" value="XM_003027805.1"/>
</dbReference>
<dbReference type="Gene3D" id="1.10.510.10">
    <property type="entry name" value="Transferase(Phosphotransferase) domain 1"/>
    <property type="match status" value="1"/>
</dbReference>
<dbReference type="PANTHER" id="PTHR38248:SF2">
    <property type="entry name" value="FUNK1 11"/>
    <property type="match status" value="1"/>
</dbReference>
<sequence length="823" mass="91862">MYLRFDCDLGECTHYDLEDLIEHVFGDDVLPAPAERIYETLEEILKRENEDPPDEERGLGTKARENVVSVLDRILPPWHQLGILIYGDHYMDDITKNMAERLNAFTDRILEALKLLGVDTDSLPVRTWTSIQFVPANEEDEIDEEDNKFLLPDLVLREGKNPVQEFTSDKLWPGVLSYAYTTTTALDMEQNPRPSDTRAYLSDDELAEATADADDGEKYSDEEEEDTWNPEDDLDEEELREADEEYDFLPELREQTEDIPPLLTALEAGHLFFETQPGRRHVIGLTFSANAMRLVVVDHAGAVTSTRVFPCVDPAVFVRIFVGLLFCDTTHLGVDNTLSTKIDDQMYASVEGKEYQVLETVFASSRIRGAGTVCRRVQREGVEYVMKDTWVVEGAGNTEVEIIRELDGAVEGIPRLEALEIVQVGGKPDSTGFARENVTPPEDEKFEAPRVHNRYVLHPFATKLEDFENKEELLGAFSDSITAHEKLVDRGILHQDVWITNIMLRPRASQDHLPHKKERRRGLLIDLEKACRIGPDGEGVQKGMRTGTPPGMSIRVLADDSDTAPHGPADDLESFLYSFLAICITCTGPASSPTIPTASTILDTWDGYKPYTELAQAKMEQMGSEVAFERVLDDFTPYFRDLKPCARKLRAVVFGEGKVTHAGMRSVFEEAAEELRRRASPRFTSPRLSLGKTRTPFGSPERKFAGSDAEGGLLSASNAPKSPFGSPSRTPLPSPIKGIFSSPMKSSPFSSPTKSSPFPALTPGPMSLFGGADKRKLDDSPELPEVQKRPRLAESIPPLVFEPAPEMSSRRKRTDSMMDDSGL</sequence>
<dbReference type="eggNOG" id="ENOG502S5WB">
    <property type="taxonomic scope" value="Eukaryota"/>
</dbReference>
<feature type="compositionally biased region" description="Polar residues" evidence="1">
    <location>
        <begin position="715"/>
        <end position="731"/>
    </location>
</feature>
<dbReference type="Pfam" id="PF17667">
    <property type="entry name" value="Pkinase_fungal"/>
    <property type="match status" value="1"/>
</dbReference>
<accession>D8QHK4</accession>
<dbReference type="InterPro" id="IPR011009">
    <property type="entry name" value="Kinase-like_dom_sf"/>
</dbReference>
<dbReference type="AlphaFoldDB" id="D8QHK4"/>
<dbReference type="GeneID" id="9597597"/>
<name>D8QHK4_SCHCM</name>
<evidence type="ECO:0000259" key="2">
    <source>
        <dbReference type="Pfam" id="PF17667"/>
    </source>
</evidence>
<evidence type="ECO:0000313" key="4">
    <source>
        <dbReference type="Proteomes" id="UP000007431"/>
    </source>
</evidence>
<dbReference type="InterPro" id="IPR040976">
    <property type="entry name" value="Pkinase_fungal"/>
</dbReference>
<dbReference type="PANTHER" id="PTHR38248">
    <property type="entry name" value="FUNK1 6"/>
    <property type="match status" value="1"/>
</dbReference>
<protein>
    <recommendedName>
        <fullName evidence="2">Fungal-type protein kinase domain-containing protein</fullName>
    </recommendedName>
</protein>
<dbReference type="EMBL" id="GL377312">
    <property type="protein sequence ID" value="EFI92948.1"/>
    <property type="molecule type" value="Genomic_DNA"/>
</dbReference>
<reference evidence="3 4" key="1">
    <citation type="journal article" date="2010" name="Nat. Biotechnol.">
        <title>Genome sequence of the model mushroom Schizophyllum commune.</title>
        <authorList>
            <person name="Ohm R.A."/>
            <person name="de Jong J.F."/>
            <person name="Lugones L.G."/>
            <person name="Aerts A."/>
            <person name="Kothe E."/>
            <person name="Stajich J.E."/>
            <person name="de Vries R.P."/>
            <person name="Record E."/>
            <person name="Levasseur A."/>
            <person name="Baker S.E."/>
            <person name="Bartholomew K.A."/>
            <person name="Coutinho P.M."/>
            <person name="Erdmann S."/>
            <person name="Fowler T.J."/>
            <person name="Gathman A.C."/>
            <person name="Lombard V."/>
            <person name="Henrissat B."/>
            <person name="Knabe N."/>
            <person name="Kuees U."/>
            <person name="Lilly W.W."/>
            <person name="Lindquist E."/>
            <person name="Lucas S."/>
            <person name="Magnuson J.K."/>
            <person name="Piumi F."/>
            <person name="Raudaskoski M."/>
            <person name="Salamov A."/>
            <person name="Schmutz J."/>
            <person name="Schwarze F.W.M.R."/>
            <person name="vanKuyk P.A."/>
            <person name="Horton J.S."/>
            <person name="Grigoriev I.V."/>
            <person name="Woesten H.A.B."/>
        </authorList>
    </citation>
    <scope>NUCLEOTIDE SEQUENCE [LARGE SCALE GENOMIC DNA]</scope>
    <source>
        <strain evidence="4">H4-8 / FGSC 9210</strain>
    </source>
</reference>